<dbReference type="PANTHER" id="PTHR35565">
    <property type="entry name" value="CYTOPLASMIC PROTEIN-RELATED"/>
    <property type="match status" value="1"/>
</dbReference>
<dbReference type="PANTHER" id="PTHR35565:SF1">
    <property type="entry name" value="TYPE VI SECRETION SYSTEM CONTRACTILE SHEATH LARGE SUBUNIT"/>
    <property type="match status" value="1"/>
</dbReference>
<dbReference type="KEGG" id="rpne:NCTC8284_03005"/>
<sequence length="91" mass="10485">MVAKNQTANADKNIQATSLLDQVMEQTRFKPDNEDYSIAQRGIAEFISEMLKSDNADTVVNKNLIDEMIVRLDEKLVIKWMKFCTMKNSKK</sequence>
<organism evidence="1 2">
    <name type="scientific">Rodentibacter pneumotropicus</name>
    <dbReference type="NCBI Taxonomy" id="758"/>
    <lineage>
        <taxon>Bacteria</taxon>
        <taxon>Pseudomonadati</taxon>
        <taxon>Pseudomonadota</taxon>
        <taxon>Gammaproteobacteria</taxon>
        <taxon>Pasteurellales</taxon>
        <taxon>Pasteurellaceae</taxon>
        <taxon>Rodentibacter</taxon>
    </lineage>
</organism>
<gene>
    <name evidence="1" type="ORF">NCTC8284_03005</name>
</gene>
<dbReference type="AlphaFoldDB" id="A0A448MRN5"/>
<reference evidence="1 2" key="1">
    <citation type="submission" date="2018-12" db="EMBL/GenBank/DDBJ databases">
        <authorList>
            <consortium name="Pathogen Informatics"/>
        </authorList>
    </citation>
    <scope>NUCLEOTIDE SEQUENCE [LARGE SCALE GENOMIC DNA]</scope>
    <source>
        <strain evidence="1 2">NCTC8284</strain>
    </source>
</reference>
<dbReference type="EMBL" id="LR134405">
    <property type="protein sequence ID" value="VEH67797.1"/>
    <property type="molecule type" value="Genomic_DNA"/>
</dbReference>
<dbReference type="InterPro" id="IPR010269">
    <property type="entry name" value="T6SS_TssC-like"/>
</dbReference>
<evidence type="ECO:0000313" key="2">
    <source>
        <dbReference type="Proteomes" id="UP000278733"/>
    </source>
</evidence>
<proteinExistence type="predicted"/>
<protein>
    <submittedName>
        <fullName evidence="1">Uncharacterized protein conserved in bacteria</fullName>
    </submittedName>
</protein>
<name>A0A448MRN5_9PAST</name>
<dbReference type="Proteomes" id="UP000278733">
    <property type="component" value="Chromosome"/>
</dbReference>
<evidence type="ECO:0000313" key="1">
    <source>
        <dbReference type="EMBL" id="VEH67797.1"/>
    </source>
</evidence>
<accession>A0A448MRN5</accession>